<sequence>MESWESNPSKIYTTNQTLWVELMNQSTSEWSLGWLPANVYAINGTLASSNPPVQFPDGAFVIEGAGVTTAGSAAIEDLIFGLATAAVLLSGIIWLSKTWCMSAWGAYERFLDPGRRPQKPGRSRHRARSTEMQPVPRDDGEGGRHDQSRISRGRRGTLAEVESGGRERINPEITYPSAQDFKEELLSKYYERIVSELEMLDDRGGNGDGETLGGSANVGDTIAPSTPRAVSVADIEALHELVRKRYGFELEIFGQSRSQDPAIVLELRDRSAAALDEIYRVVAEWTTAAHGWSPAERQYLNNIVSVLEAFGRR</sequence>
<gene>
    <name evidence="2" type="ORF">PG991_013320</name>
</gene>
<organism evidence="2 3">
    <name type="scientific">Apiospora marii</name>
    <dbReference type="NCBI Taxonomy" id="335849"/>
    <lineage>
        <taxon>Eukaryota</taxon>
        <taxon>Fungi</taxon>
        <taxon>Dikarya</taxon>
        <taxon>Ascomycota</taxon>
        <taxon>Pezizomycotina</taxon>
        <taxon>Sordariomycetes</taxon>
        <taxon>Xylariomycetidae</taxon>
        <taxon>Amphisphaeriales</taxon>
        <taxon>Apiosporaceae</taxon>
        <taxon>Apiospora</taxon>
    </lineage>
</organism>
<keyword evidence="3" id="KW-1185">Reference proteome</keyword>
<feature type="compositionally biased region" description="Basic and acidic residues" evidence="1">
    <location>
        <begin position="136"/>
        <end position="149"/>
    </location>
</feature>
<proteinExistence type="predicted"/>
<evidence type="ECO:0000313" key="3">
    <source>
        <dbReference type="Proteomes" id="UP001396898"/>
    </source>
</evidence>
<protein>
    <recommendedName>
        <fullName evidence="4">DUF4129 domain-containing protein</fullName>
    </recommendedName>
</protein>
<accession>A0ABR1R601</accession>
<feature type="region of interest" description="Disordered" evidence="1">
    <location>
        <begin position="112"/>
        <end position="164"/>
    </location>
</feature>
<reference evidence="2 3" key="1">
    <citation type="submission" date="2023-01" db="EMBL/GenBank/DDBJ databases">
        <title>Analysis of 21 Apiospora genomes using comparative genomics revels a genus with tremendous synthesis potential of carbohydrate active enzymes and secondary metabolites.</title>
        <authorList>
            <person name="Sorensen T."/>
        </authorList>
    </citation>
    <scope>NUCLEOTIDE SEQUENCE [LARGE SCALE GENOMIC DNA]</scope>
    <source>
        <strain evidence="2 3">CBS 20057</strain>
    </source>
</reference>
<evidence type="ECO:0008006" key="4">
    <source>
        <dbReference type="Google" id="ProtNLM"/>
    </source>
</evidence>
<dbReference type="EMBL" id="JAQQWI010000018">
    <property type="protein sequence ID" value="KAK8001098.1"/>
    <property type="molecule type" value="Genomic_DNA"/>
</dbReference>
<evidence type="ECO:0000313" key="2">
    <source>
        <dbReference type="EMBL" id="KAK8001098.1"/>
    </source>
</evidence>
<dbReference type="Proteomes" id="UP001396898">
    <property type="component" value="Unassembled WGS sequence"/>
</dbReference>
<comment type="caution">
    <text evidence="2">The sequence shown here is derived from an EMBL/GenBank/DDBJ whole genome shotgun (WGS) entry which is preliminary data.</text>
</comment>
<feature type="compositionally biased region" description="Basic residues" evidence="1">
    <location>
        <begin position="116"/>
        <end position="127"/>
    </location>
</feature>
<name>A0ABR1R601_9PEZI</name>
<evidence type="ECO:0000256" key="1">
    <source>
        <dbReference type="SAM" id="MobiDB-lite"/>
    </source>
</evidence>